<proteinExistence type="predicted"/>
<dbReference type="EMBL" id="JASVYU010000060">
    <property type="protein sequence ID" value="MDN0289158.1"/>
    <property type="molecule type" value="Genomic_DNA"/>
</dbReference>
<accession>A0AAQ0W8R8</accession>
<organism evidence="1">
    <name type="scientific">Xanthomonas arboricola pv. pruni</name>
    <dbReference type="NCBI Taxonomy" id="69929"/>
    <lineage>
        <taxon>Bacteria</taxon>
        <taxon>Pseudomonadati</taxon>
        <taxon>Pseudomonadota</taxon>
        <taxon>Gammaproteobacteria</taxon>
        <taxon>Lysobacterales</taxon>
        <taxon>Lysobacteraceae</taxon>
        <taxon>Xanthomonas</taxon>
    </lineage>
</organism>
<gene>
    <name evidence="1" type="ORF">QSH54_21630</name>
</gene>
<comment type="caution">
    <text evidence="1">The sequence shown here is derived from an EMBL/GenBank/DDBJ whole genome shotgun (WGS) entry which is preliminary data.</text>
</comment>
<sequence length="73" mass="8424">MSTRSDLQAYQGTLAAFNKMLDQLDEWWAHEQQQGSVSLRRRIAVRAKRGDLVSNIDAIEKLIQTASRHRPCR</sequence>
<protein>
    <submittedName>
        <fullName evidence="1">Uncharacterized protein</fullName>
    </submittedName>
</protein>
<dbReference type="AlphaFoldDB" id="A0AAQ0W8R8"/>
<reference evidence="1" key="1">
    <citation type="submission" date="2023-06" db="EMBL/GenBank/DDBJ databases">
        <title>Genome sequences of Xanthomonas arboricola from Serbia and Montenegro.</title>
        <authorList>
            <person name="Ilicic R."/>
            <person name="Jelusic A."/>
            <person name="Harrison J."/>
            <person name="Greer S."/>
            <person name="Grant M."/>
            <person name="Vicente J."/>
            <person name="Popovic Milovanovic T."/>
            <person name="Studholme D.J."/>
        </authorList>
    </citation>
    <scope>NUCLEOTIDE SEQUENCE</scope>
    <source>
        <strain evidence="1">Xp320</strain>
    </source>
</reference>
<evidence type="ECO:0000313" key="1">
    <source>
        <dbReference type="EMBL" id="MDN0289158.1"/>
    </source>
</evidence>
<name>A0AAQ0W8R8_9XANT</name>
<dbReference type="RefSeq" id="WP_043088207.1">
    <property type="nucleotide sequence ID" value="NZ_CP076628.1"/>
</dbReference>